<dbReference type="Pfam" id="PF00480">
    <property type="entry name" value="ROK"/>
    <property type="match status" value="1"/>
</dbReference>
<dbReference type="PANTHER" id="PTHR42742:SF3">
    <property type="entry name" value="FRUCTOKINASE"/>
    <property type="match status" value="1"/>
</dbReference>
<dbReference type="EC" id="2.7.1.4" evidence="5"/>
<evidence type="ECO:0000256" key="5">
    <source>
        <dbReference type="ARBA" id="ARBA00038887"/>
    </source>
</evidence>
<gene>
    <name evidence="7" type="ORF">GGQ88_001995</name>
</gene>
<dbReference type="EMBL" id="JACICY010000004">
    <property type="protein sequence ID" value="MBB3860726.1"/>
    <property type="molecule type" value="Genomic_DNA"/>
</dbReference>
<reference evidence="7 8" key="1">
    <citation type="submission" date="2020-08" db="EMBL/GenBank/DDBJ databases">
        <title>Genomic Encyclopedia of Type Strains, Phase IV (KMG-IV): sequencing the most valuable type-strain genomes for metagenomic binning, comparative biology and taxonomic classification.</title>
        <authorList>
            <person name="Goeker M."/>
        </authorList>
    </citation>
    <scope>NUCLEOTIDE SEQUENCE [LARGE SCALE GENOMIC DNA]</scope>
    <source>
        <strain evidence="7 8">DSM 14552</strain>
    </source>
</reference>
<comment type="caution">
    <text evidence="7">The sequence shown here is derived from an EMBL/GenBank/DDBJ whole genome shotgun (WGS) entry which is preliminary data.</text>
</comment>
<evidence type="ECO:0000313" key="8">
    <source>
        <dbReference type="Proteomes" id="UP000562395"/>
    </source>
</evidence>
<protein>
    <recommendedName>
        <fullName evidence="5">fructokinase</fullName>
        <ecNumber evidence="5">2.7.1.4</ecNumber>
    </recommendedName>
</protein>
<dbReference type="CDD" id="cd24067">
    <property type="entry name" value="ASKHA_NBD_ROK_BsFRK-like"/>
    <property type="match status" value="1"/>
</dbReference>
<dbReference type="RefSeq" id="WP_183612990.1">
    <property type="nucleotide sequence ID" value="NZ_JACICY010000004.1"/>
</dbReference>
<dbReference type="GO" id="GO:0046872">
    <property type="term" value="F:metal ion binding"/>
    <property type="evidence" value="ECO:0007669"/>
    <property type="project" value="UniProtKB-KW"/>
</dbReference>
<keyword evidence="7" id="KW-0418">Kinase</keyword>
<dbReference type="GO" id="GO:0008865">
    <property type="term" value="F:fructokinase activity"/>
    <property type="evidence" value="ECO:0007669"/>
    <property type="project" value="UniProtKB-EC"/>
</dbReference>
<dbReference type="InterPro" id="IPR000600">
    <property type="entry name" value="ROK"/>
</dbReference>
<dbReference type="Proteomes" id="UP000562395">
    <property type="component" value="Unassembled WGS sequence"/>
</dbReference>
<dbReference type="InterPro" id="IPR043129">
    <property type="entry name" value="ATPase_NBD"/>
</dbReference>
<dbReference type="InterPro" id="IPR051804">
    <property type="entry name" value="Carb_Metab_Reg_Kinase/Isom"/>
</dbReference>
<keyword evidence="2" id="KW-0479">Metal-binding</keyword>
<comment type="cofactor">
    <cofactor evidence="1">
        <name>Mg(2+)</name>
        <dbReference type="ChEBI" id="CHEBI:18420"/>
    </cofactor>
</comment>
<evidence type="ECO:0000313" key="7">
    <source>
        <dbReference type="EMBL" id="MBB3860726.1"/>
    </source>
</evidence>
<evidence type="ECO:0000256" key="6">
    <source>
        <dbReference type="ARBA" id="ARBA00048451"/>
    </source>
</evidence>
<dbReference type="InterPro" id="IPR049874">
    <property type="entry name" value="ROK_cs"/>
</dbReference>
<name>A0A7W5ZWC6_9SPHN</name>
<dbReference type="PROSITE" id="PS01125">
    <property type="entry name" value="ROK"/>
    <property type="match status" value="1"/>
</dbReference>
<sequence length="300" mass="30576">MSAAAPVVAGVELGGTKCIAVMARGRQILDRKQWQTGDDPDETLGAIADWLSVAAQAEPFRALGIGSFGPLRLDPAAPDYGAIVNTPKPGWSGANLIAGIANRFDVPVGLDTDVAGAALAEGRWGAAKDCAVHVYLTIGTGIGGGIVIDGKPLHGAFHPELGHVRVRRAKGDDFGGICPIHGDCLEGLASGPAIAARAGVRAEMLTPDNPVWQLVARDIAELMGSLILTLSPQRIVIGGGVGQGQPRLLADIRNATVDFLGGYMPGQGSAEIDKLIVPPALGGDAGVYGAIALGLAALKV</sequence>
<evidence type="ECO:0000256" key="3">
    <source>
        <dbReference type="ARBA" id="ARBA00022833"/>
    </source>
</evidence>
<keyword evidence="7" id="KW-0808">Transferase</keyword>
<organism evidence="7 8">
    <name type="scientific">Novosphingobium hassiacum</name>
    <dbReference type="NCBI Taxonomy" id="173676"/>
    <lineage>
        <taxon>Bacteria</taxon>
        <taxon>Pseudomonadati</taxon>
        <taxon>Pseudomonadota</taxon>
        <taxon>Alphaproteobacteria</taxon>
        <taxon>Sphingomonadales</taxon>
        <taxon>Sphingomonadaceae</taxon>
        <taxon>Novosphingobium</taxon>
    </lineage>
</organism>
<dbReference type="SUPFAM" id="SSF53067">
    <property type="entry name" value="Actin-like ATPase domain"/>
    <property type="match status" value="1"/>
</dbReference>
<dbReference type="AlphaFoldDB" id="A0A7W5ZWC6"/>
<keyword evidence="8" id="KW-1185">Reference proteome</keyword>
<comment type="catalytic activity">
    <reaction evidence="6">
        <text>D-fructose + ATP = D-fructose 6-phosphate + ADP + H(+)</text>
        <dbReference type="Rhea" id="RHEA:16125"/>
        <dbReference type="ChEBI" id="CHEBI:15378"/>
        <dbReference type="ChEBI" id="CHEBI:30616"/>
        <dbReference type="ChEBI" id="CHEBI:37721"/>
        <dbReference type="ChEBI" id="CHEBI:61527"/>
        <dbReference type="ChEBI" id="CHEBI:456216"/>
        <dbReference type="EC" id="2.7.1.4"/>
    </reaction>
</comment>
<evidence type="ECO:0000256" key="4">
    <source>
        <dbReference type="ARBA" id="ARBA00022842"/>
    </source>
</evidence>
<dbReference type="Gene3D" id="3.30.420.40">
    <property type="match status" value="2"/>
</dbReference>
<keyword evidence="4" id="KW-0460">Magnesium</keyword>
<proteinExistence type="predicted"/>
<evidence type="ECO:0000256" key="1">
    <source>
        <dbReference type="ARBA" id="ARBA00001946"/>
    </source>
</evidence>
<evidence type="ECO:0000256" key="2">
    <source>
        <dbReference type="ARBA" id="ARBA00022723"/>
    </source>
</evidence>
<dbReference type="PANTHER" id="PTHR42742">
    <property type="entry name" value="TRANSCRIPTIONAL REPRESSOR MPRA"/>
    <property type="match status" value="1"/>
</dbReference>
<accession>A0A7W5ZWC6</accession>
<keyword evidence="3" id="KW-0862">Zinc</keyword>